<dbReference type="EC" id="2.3.1.9" evidence="2"/>
<feature type="active site" description="Proton acceptor" evidence="8">
    <location>
        <position position="349"/>
    </location>
</feature>
<dbReference type="SUPFAM" id="SSF53901">
    <property type="entry name" value="Thiolase-like"/>
    <property type="match status" value="2"/>
</dbReference>
<feature type="domain" description="Thiolase C-terminal" evidence="11">
    <location>
        <begin position="271"/>
        <end position="391"/>
    </location>
</feature>
<reference evidence="12 13" key="2">
    <citation type="journal article" date="2011" name="J. Bacteriol.">
        <title>Complete genome sequence of the anaerobic, halophilic alkalithermophile Natranaerobius thermophilus JW/NM-WN-LF.</title>
        <authorList>
            <person name="Zhao B."/>
            <person name="Mesbah N.M."/>
            <person name="Dalin E."/>
            <person name="Goodwin L."/>
            <person name="Nolan M."/>
            <person name="Pitluck S."/>
            <person name="Chertkov O."/>
            <person name="Brettin T.S."/>
            <person name="Han J."/>
            <person name="Larimer F.W."/>
            <person name="Land M.L."/>
            <person name="Hauser L."/>
            <person name="Kyrpides N."/>
            <person name="Wiegel J."/>
        </authorList>
    </citation>
    <scope>NUCLEOTIDE SEQUENCE [LARGE SCALE GENOMIC DNA]</scope>
    <source>
        <strain evidence="13">ATCC BAA-1301 / DSM 18059 / JW/NM-WN-LF</strain>
    </source>
</reference>
<dbReference type="InterPro" id="IPR020610">
    <property type="entry name" value="Thiolase_AS"/>
</dbReference>
<protein>
    <recommendedName>
        <fullName evidence="6">Acetyl-CoA acetyltransferase</fullName>
        <ecNumber evidence="2">2.3.1.9</ecNumber>
    </recommendedName>
    <alternativeName>
        <fullName evidence="5">Acetoacetyl-CoA thiolase</fullName>
    </alternativeName>
</protein>
<dbReference type="InterPro" id="IPR020616">
    <property type="entry name" value="Thiolase_N"/>
</dbReference>
<dbReference type="PROSITE" id="PS00098">
    <property type="entry name" value="THIOLASE_1"/>
    <property type="match status" value="1"/>
</dbReference>
<dbReference type="Proteomes" id="UP000001683">
    <property type="component" value="Chromosome"/>
</dbReference>
<accession>B2A666</accession>
<dbReference type="EMBL" id="CP001034">
    <property type="protein sequence ID" value="ACB85479.1"/>
    <property type="molecule type" value="Genomic_DNA"/>
</dbReference>
<feature type="active site" description="Acyl-thioester intermediate" evidence="8">
    <location>
        <position position="88"/>
    </location>
</feature>
<feature type="active site" description="Proton acceptor" evidence="8">
    <location>
        <position position="379"/>
    </location>
</feature>
<keyword evidence="13" id="KW-1185">Reference proteome</keyword>
<dbReference type="InterPro" id="IPR020617">
    <property type="entry name" value="Thiolase_C"/>
</dbReference>
<dbReference type="AlphaFoldDB" id="B2A666"/>
<dbReference type="PANTHER" id="PTHR18919">
    <property type="entry name" value="ACETYL-COA C-ACYLTRANSFERASE"/>
    <property type="match status" value="1"/>
</dbReference>
<dbReference type="Pfam" id="PF02803">
    <property type="entry name" value="Thiolase_C"/>
    <property type="match status" value="1"/>
</dbReference>
<organism evidence="12 13">
    <name type="scientific">Natranaerobius thermophilus (strain ATCC BAA-1301 / DSM 18059 / JW/NM-WN-LF)</name>
    <dbReference type="NCBI Taxonomy" id="457570"/>
    <lineage>
        <taxon>Bacteria</taxon>
        <taxon>Bacillati</taxon>
        <taxon>Bacillota</taxon>
        <taxon>Clostridia</taxon>
        <taxon>Natranaerobiales</taxon>
        <taxon>Natranaerobiaceae</taxon>
        <taxon>Natranaerobius</taxon>
    </lineage>
</organism>
<evidence type="ECO:0000256" key="6">
    <source>
        <dbReference type="ARBA" id="ARBA00044137"/>
    </source>
</evidence>
<evidence type="ECO:0000256" key="1">
    <source>
        <dbReference type="ARBA" id="ARBA00010982"/>
    </source>
</evidence>
<reference evidence="12 13" key="1">
    <citation type="submission" date="2008-04" db="EMBL/GenBank/DDBJ databases">
        <title>Complete sequence of chromosome of Natranaerobius thermophilus JW/NM-WN-LF.</title>
        <authorList>
            <consortium name="US DOE Joint Genome Institute"/>
            <person name="Copeland A."/>
            <person name="Lucas S."/>
            <person name="Lapidus A."/>
            <person name="Glavina del Rio T."/>
            <person name="Dalin E."/>
            <person name="Tice H."/>
            <person name="Bruce D."/>
            <person name="Goodwin L."/>
            <person name="Pitluck S."/>
            <person name="Chertkov O."/>
            <person name="Brettin T."/>
            <person name="Detter J.C."/>
            <person name="Han C."/>
            <person name="Kuske C.R."/>
            <person name="Schmutz J."/>
            <person name="Larimer F."/>
            <person name="Land M."/>
            <person name="Hauser L."/>
            <person name="Kyrpides N."/>
            <person name="Lykidis A."/>
            <person name="Mesbah N.M."/>
            <person name="Wiegel J."/>
        </authorList>
    </citation>
    <scope>NUCLEOTIDE SEQUENCE [LARGE SCALE GENOMIC DNA]</scope>
    <source>
        <strain evidence="13">ATCC BAA-1301 / DSM 18059 / JW/NM-WN-LF</strain>
    </source>
</reference>
<keyword evidence="3 9" id="KW-0808">Transferase</keyword>
<feature type="domain" description="Thiolase N-terminal" evidence="10">
    <location>
        <begin position="4"/>
        <end position="263"/>
    </location>
</feature>
<dbReference type="RefSeq" id="WP_012448342.1">
    <property type="nucleotide sequence ID" value="NC_010718.1"/>
</dbReference>
<dbReference type="OrthoDB" id="9764892at2"/>
<evidence type="ECO:0000256" key="2">
    <source>
        <dbReference type="ARBA" id="ARBA00012705"/>
    </source>
</evidence>
<dbReference type="CDD" id="cd00751">
    <property type="entry name" value="thiolase"/>
    <property type="match status" value="1"/>
</dbReference>
<dbReference type="FunCoup" id="B2A666">
    <property type="interactions" value="337"/>
</dbReference>
<evidence type="ECO:0000256" key="9">
    <source>
        <dbReference type="RuleBase" id="RU003557"/>
    </source>
</evidence>
<dbReference type="Gene3D" id="3.40.47.10">
    <property type="match status" value="2"/>
</dbReference>
<dbReference type="GO" id="GO:0003985">
    <property type="term" value="F:acetyl-CoA C-acetyltransferase activity"/>
    <property type="evidence" value="ECO:0007669"/>
    <property type="project" value="UniProtKB-EC"/>
</dbReference>
<dbReference type="InterPro" id="IPR020615">
    <property type="entry name" value="Thiolase_acyl_enz_int_AS"/>
</dbReference>
<dbReference type="NCBIfam" id="TIGR01930">
    <property type="entry name" value="AcCoA-C-Actrans"/>
    <property type="match status" value="1"/>
</dbReference>
<dbReference type="PROSITE" id="PS00099">
    <property type="entry name" value="THIOLASE_3"/>
    <property type="match status" value="1"/>
</dbReference>
<evidence type="ECO:0000256" key="5">
    <source>
        <dbReference type="ARBA" id="ARBA00030755"/>
    </source>
</evidence>
<dbReference type="eggNOG" id="COG0183">
    <property type="taxonomic scope" value="Bacteria"/>
</dbReference>
<evidence type="ECO:0000259" key="10">
    <source>
        <dbReference type="Pfam" id="PF00108"/>
    </source>
</evidence>
<evidence type="ECO:0000313" key="13">
    <source>
        <dbReference type="Proteomes" id="UP000001683"/>
    </source>
</evidence>
<dbReference type="PANTHER" id="PTHR18919:SF107">
    <property type="entry name" value="ACETYL-COA ACETYLTRANSFERASE, CYTOSOLIC"/>
    <property type="match status" value="1"/>
</dbReference>
<dbReference type="Pfam" id="PF00108">
    <property type="entry name" value="Thiolase_N"/>
    <property type="match status" value="1"/>
</dbReference>
<sequence>MEKIVIASGVRTPIGTYGGSLKDFPAHKLGEKVIKEAVNRASIAPEDVDEVIMGNVLQAGQGMNPSRQASLGAGIPKETPALTINKVCGSGLKALILGAQAIKDGDSEVVVVGGMENMSQAPYYLSKARFGYGMGHGKVEDAMIKDGLWCSITDQHMGNTAEAIAEHYNITREEQDEFSVDSQNKAEKAISEGWFQEEILPIEIPQKKKDPIIFDTDEHPKPGTTLDKLAKMKPAFQKEGTVTAANASGINDGAAAMVITTESKAKELGLEPLGVLDGYASAGCEPEHMGIGPVPATRKVLDKTGLSVDDLDLIEANEAFAVQSVAVMKELGLDEERVNIGGGAVSLGHPIGASGARILITLLYHMKRTDKKRGLATLCVGGGMGVSTIVSR</sequence>
<proteinExistence type="inferred from homology"/>
<dbReference type="HOGENOM" id="CLU_031026_0_0_9"/>
<dbReference type="STRING" id="457570.Nther_1908"/>
<evidence type="ECO:0000259" key="11">
    <source>
        <dbReference type="Pfam" id="PF02803"/>
    </source>
</evidence>
<dbReference type="KEGG" id="nth:Nther_1908"/>
<comment type="catalytic activity">
    <reaction evidence="7">
        <text>2 acetyl-CoA = acetoacetyl-CoA + CoA</text>
        <dbReference type="Rhea" id="RHEA:21036"/>
        <dbReference type="ChEBI" id="CHEBI:57286"/>
        <dbReference type="ChEBI" id="CHEBI:57287"/>
        <dbReference type="ChEBI" id="CHEBI:57288"/>
        <dbReference type="EC" id="2.3.1.9"/>
    </reaction>
</comment>
<evidence type="ECO:0000313" key="12">
    <source>
        <dbReference type="EMBL" id="ACB85479.1"/>
    </source>
</evidence>
<dbReference type="PROSITE" id="PS00737">
    <property type="entry name" value="THIOLASE_2"/>
    <property type="match status" value="1"/>
</dbReference>
<dbReference type="InterPro" id="IPR002155">
    <property type="entry name" value="Thiolase"/>
</dbReference>
<evidence type="ECO:0000256" key="4">
    <source>
        <dbReference type="ARBA" id="ARBA00023315"/>
    </source>
</evidence>
<gene>
    <name evidence="12" type="ordered locus">Nther_1908</name>
</gene>
<dbReference type="FunFam" id="3.40.47.10:FF:000010">
    <property type="entry name" value="Acetyl-CoA acetyltransferase (Thiolase)"/>
    <property type="match status" value="1"/>
</dbReference>
<dbReference type="InParanoid" id="B2A666"/>
<evidence type="ECO:0000256" key="7">
    <source>
        <dbReference type="ARBA" id="ARBA00051550"/>
    </source>
</evidence>
<comment type="similarity">
    <text evidence="1 9">Belongs to the thiolase-like superfamily. Thiolase family.</text>
</comment>
<dbReference type="InterPro" id="IPR020613">
    <property type="entry name" value="Thiolase_CS"/>
</dbReference>
<dbReference type="InterPro" id="IPR016039">
    <property type="entry name" value="Thiolase-like"/>
</dbReference>
<keyword evidence="4 9" id="KW-0012">Acyltransferase</keyword>
<evidence type="ECO:0000256" key="8">
    <source>
        <dbReference type="PIRSR" id="PIRSR000429-1"/>
    </source>
</evidence>
<dbReference type="PIRSF" id="PIRSF000429">
    <property type="entry name" value="Ac-CoA_Ac_transf"/>
    <property type="match status" value="1"/>
</dbReference>
<evidence type="ECO:0000256" key="3">
    <source>
        <dbReference type="ARBA" id="ARBA00022679"/>
    </source>
</evidence>
<name>B2A666_NATTJ</name>